<dbReference type="GO" id="GO:0004722">
    <property type="term" value="F:protein serine/threonine phosphatase activity"/>
    <property type="evidence" value="ECO:0007669"/>
    <property type="project" value="InterPro"/>
</dbReference>
<dbReference type="RefSeq" id="WP_027887753.1">
    <property type="nucleotide sequence ID" value="NZ_JBHSXZ010000049.1"/>
</dbReference>
<dbReference type="PANTHER" id="PTHR13832">
    <property type="entry name" value="PROTEIN PHOSPHATASE 2C"/>
    <property type="match status" value="1"/>
</dbReference>
<reference evidence="2 3" key="1">
    <citation type="submission" date="2018-08" db="EMBL/GenBank/DDBJ databases">
        <title>Meiothermus cateniformans JCM 15151 genome sequencing project.</title>
        <authorList>
            <person name="Da Costa M.S."/>
            <person name="Albuquerque L."/>
            <person name="Raposo P."/>
            <person name="Froufe H.J.C."/>
            <person name="Barroso C.S."/>
            <person name="Egas C."/>
        </authorList>
    </citation>
    <scope>NUCLEOTIDE SEQUENCE [LARGE SCALE GENOMIC DNA]</scope>
    <source>
        <strain evidence="2 3">JCM 15151</strain>
    </source>
</reference>
<evidence type="ECO:0000259" key="1">
    <source>
        <dbReference type="PROSITE" id="PS51746"/>
    </source>
</evidence>
<gene>
    <name evidence="2" type="ORF">Mcate_01247</name>
</gene>
<keyword evidence="2" id="KW-0378">Hydrolase</keyword>
<proteinExistence type="predicted"/>
<dbReference type="AlphaFoldDB" id="A0A399E0L4"/>
<accession>A0A399E0L4</accession>
<protein>
    <recommendedName>
        <fullName evidence="1">PPM-type phosphatase domain-containing protein</fullName>
    </recommendedName>
</protein>
<dbReference type="Proteomes" id="UP000266089">
    <property type="component" value="Unassembled WGS sequence"/>
</dbReference>
<dbReference type="SMART" id="SM00332">
    <property type="entry name" value="PP2Cc"/>
    <property type="match status" value="1"/>
</dbReference>
<dbReference type="InterPro" id="IPR001932">
    <property type="entry name" value="PPM-type_phosphatase-like_dom"/>
</dbReference>
<dbReference type="PANTHER" id="PTHR13832:SF827">
    <property type="entry name" value="PROTEIN PHOSPHATASE 1L"/>
    <property type="match status" value="1"/>
</dbReference>
<dbReference type="Pfam" id="PF13672">
    <property type="entry name" value="PP2C_2"/>
    <property type="match status" value="1"/>
</dbReference>
<name>A0A399E0L4_9DEIN</name>
<dbReference type="OrthoDB" id="9801841at2"/>
<comment type="caution">
    <text evidence="2">The sequence shown here is derived from an EMBL/GenBank/DDBJ whole genome shotgun (WGS) entry which is preliminary data.</text>
</comment>
<sequence>MRLARLEIATESNIGRRRRNNEDFHRVAIYPTPAGNLVLLAVADGMGGAEAGELASKLAIEGVSSAVKSYAEHTATGRPGVGLSLVMDKAFKLSQRRILQEGERVPSRKGMGTTLTAVMLTEWNRQAVIGHVGDTRAYRYSSGRWTLLTQDHSWVAQQVRQGVLSAEQAEEHPWKHMLTQALGLSDVKHDIFSVNFAPGEVLVLATDGLYGLVPPEEWIITGDLQSALESWVAKALMRGGTDNITVVAARFR</sequence>
<feature type="domain" description="PPM-type phosphatase" evidence="1">
    <location>
        <begin position="7"/>
        <end position="251"/>
    </location>
</feature>
<dbReference type="InterPro" id="IPR015655">
    <property type="entry name" value="PP2C"/>
</dbReference>
<dbReference type="PROSITE" id="PS51746">
    <property type="entry name" value="PPM_2"/>
    <property type="match status" value="1"/>
</dbReference>
<dbReference type="InterPro" id="IPR036457">
    <property type="entry name" value="PPM-type-like_dom_sf"/>
</dbReference>
<dbReference type="CDD" id="cd00143">
    <property type="entry name" value="PP2Cc"/>
    <property type="match status" value="1"/>
</dbReference>
<evidence type="ECO:0000313" key="3">
    <source>
        <dbReference type="Proteomes" id="UP000266089"/>
    </source>
</evidence>
<evidence type="ECO:0000313" key="2">
    <source>
        <dbReference type="EMBL" id="RIH77626.1"/>
    </source>
</evidence>
<dbReference type="Gene3D" id="3.60.40.10">
    <property type="entry name" value="PPM-type phosphatase domain"/>
    <property type="match status" value="1"/>
</dbReference>
<organism evidence="2 3">
    <name type="scientific">Meiothermus taiwanensis</name>
    <dbReference type="NCBI Taxonomy" id="172827"/>
    <lineage>
        <taxon>Bacteria</taxon>
        <taxon>Thermotogati</taxon>
        <taxon>Deinococcota</taxon>
        <taxon>Deinococci</taxon>
        <taxon>Thermales</taxon>
        <taxon>Thermaceae</taxon>
        <taxon>Meiothermus</taxon>
    </lineage>
</organism>
<dbReference type="SUPFAM" id="SSF81606">
    <property type="entry name" value="PP2C-like"/>
    <property type="match status" value="1"/>
</dbReference>
<dbReference type="EMBL" id="QWKX01000024">
    <property type="protein sequence ID" value="RIH77626.1"/>
    <property type="molecule type" value="Genomic_DNA"/>
</dbReference>
<dbReference type="SMART" id="SM00331">
    <property type="entry name" value="PP2C_SIG"/>
    <property type="match status" value="1"/>
</dbReference>